<dbReference type="WBParaSite" id="sdigi.contig201.g6036.t1">
    <property type="protein sequence ID" value="sdigi.contig201.g6036.t1"/>
    <property type="gene ID" value="sdigi.contig201.g6036"/>
</dbReference>
<dbReference type="AlphaFoldDB" id="A0A915PRD2"/>
<feature type="transmembrane region" description="Helical" evidence="6">
    <location>
        <begin position="45"/>
        <end position="63"/>
    </location>
</feature>
<dbReference type="GO" id="GO:0070453">
    <property type="term" value="P:regulation of heme biosynthetic process"/>
    <property type="evidence" value="ECO:0007669"/>
    <property type="project" value="TreeGrafter"/>
</dbReference>
<dbReference type="InterPro" id="IPR005349">
    <property type="entry name" value="TMEM14"/>
</dbReference>
<accession>A0A915PRD2</accession>
<keyword evidence="5 6" id="KW-0472">Membrane</keyword>
<dbReference type="InterPro" id="IPR044890">
    <property type="entry name" value="TMEM14_sf"/>
</dbReference>
<evidence type="ECO:0000313" key="7">
    <source>
        <dbReference type="Proteomes" id="UP000887581"/>
    </source>
</evidence>
<comment type="subcellular location">
    <subcellularLocation>
        <location evidence="1">Membrane</location>
    </subcellularLocation>
</comment>
<keyword evidence="7" id="KW-1185">Reference proteome</keyword>
<evidence type="ECO:0000313" key="8">
    <source>
        <dbReference type="WBParaSite" id="sdigi.contig201.g6036.t1"/>
    </source>
</evidence>
<dbReference type="PANTHER" id="PTHR12668:SF43">
    <property type="entry name" value="TRANSMEMBRANE PROTEIN 14 HOMOLOG"/>
    <property type="match status" value="1"/>
</dbReference>
<feature type="transmembrane region" description="Helical" evidence="6">
    <location>
        <begin position="70"/>
        <end position="87"/>
    </location>
</feature>
<dbReference type="PANTHER" id="PTHR12668">
    <property type="entry name" value="TRANSMEMBRANE PROTEIN 14, 15"/>
    <property type="match status" value="1"/>
</dbReference>
<protein>
    <submittedName>
        <fullName evidence="8">Transmembrane protein 14C</fullName>
    </submittedName>
</protein>
<organism evidence="7 8">
    <name type="scientific">Setaria digitata</name>
    <dbReference type="NCBI Taxonomy" id="48799"/>
    <lineage>
        <taxon>Eukaryota</taxon>
        <taxon>Metazoa</taxon>
        <taxon>Ecdysozoa</taxon>
        <taxon>Nematoda</taxon>
        <taxon>Chromadorea</taxon>
        <taxon>Rhabditida</taxon>
        <taxon>Spirurina</taxon>
        <taxon>Spiruromorpha</taxon>
        <taxon>Filarioidea</taxon>
        <taxon>Setariidae</taxon>
        <taxon>Setaria</taxon>
    </lineage>
</organism>
<comment type="similarity">
    <text evidence="2">Belongs to the TMEM14 family.</text>
</comment>
<evidence type="ECO:0000256" key="3">
    <source>
        <dbReference type="ARBA" id="ARBA00022692"/>
    </source>
</evidence>
<keyword evidence="4 6" id="KW-1133">Transmembrane helix</keyword>
<dbReference type="Pfam" id="PF03647">
    <property type="entry name" value="Tmemb_14"/>
    <property type="match status" value="1"/>
</dbReference>
<evidence type="ECO:0000256" key="2">
    <source>
        <dbReference type="ARBA" id="ARBA00007590"/>
    </source>
</evidence>
<name>A0A915PRD2_9BILA</name>
<sequence length="182" mass="19347">MKFGSEKNVTGRAEGSVGFDYLKFLFRGDRDGGVMMSTRFSMSDLAGLVYAGIIITGGLVGYLKAGSTASLVAGLVFGGVAGFAAHLNNNSMLLAISFGLTVIMGSRYIQSGKIMPSGIVTILRIIFQPWYGNSLSSASYPVSRFGSTSSDPTLYNVDKKLFINFVSIMPAENPLEVVSTIL</sequence>
<dbReference type="GO" id="GO:0031966">
    <property type="term" value="C:mitochondrial membrane"/>
    <property type="evidence" value="ECO:0007669"/>
    <property type="project" value="TreeGrafter"/>
</dbReference>
<proteinExistence type="inferred from homology"/>
<dbReference type="Gene3D" id="1.10.10.1740">
    <property type="entry name" value="Transmembrane protein 14-like"/>
    <property type="match status" value="1"/>
</dbReference>
<evidence type="ECO:0000256" key="6">
    <source>
        <dbReference type="SAM" id="Phobius"/>
    </source>
</evidence>
<dbReference type="Proteomes" id="UP000887581">
    <property type="component" value="Unplaced"/>
</dbReference>
<keyword evidence="3 6" id="KW-0812">Transmembrane</keyword>
<feature type="transmembrane region" description="Helical" evidence="6">
    <location>
        <begin position="93"/>
        <end position="109"/>
    </location>
</feature>
<reference evidence="8" key="1">
    <citation type="submission" date="2022-11" db="UniProtKB">
        <authorList>
            <consortium name="WormBaseParasite"/>
        </authorList>
    </citation>
    <scope>IDENTIFICATION</scope>
</reference>
<evidence type="ECO:0000256" key="1">
    <source>
        <dbReference type="ARBA" id="ARBA00004370"/>
    </source>
</evidence>
<evidence type="ECO:0000256" key="4">
    <source>
        <dbReference type="ARBA" id="ARBA00022989"/>
    </source>
</evidence>
<evidence type="ECO:0000256" key="5">
    <source>
        <dbReference type="ARBA" id="ARBA00023136"/>
    </source>
</evidence>